<comment type="caution">
    <text evidence="2">The sequence shown here is derived from an EMBL/GenBank/DDBJ whole genome shotgun (WGS) entry which is preliminary data.</text>
</comment>
<feature type="chain" id="PRO_5046980541" evidence="1">
    <location>
        <begin position="17"/>
        <end position="300"/>
    </location>
</feature>
<protein>
    <submittedName>
        <fullName evidence="2">Uncharacterized protein</fullName>
    </submittedName>
</protein>
<gene>
    <name evidence="2" type="ORF">OIK42_19080</name>
</gene>
<dbReference type="RefSeq" id="WP_273642751.1">
    <property type="nucleotide sequence ID" value="NZ_JAQQXP010000004.1"/>
</dbReference>
<keyword evidence="1" id="KW-0732">Signal</keyword>
<dbReference type="Proteomes" id="UP001218788">
    <property type="component" value="Unassembled WGS sequence"/>
</dbReference>
<accession>A0ABT5L7K9</accession>
<dbReference type="EMBL" id="JAQQXP010000004">
    <property type="protein sequence ID" value="MDC8832862.1"/>
    <property type="molecule type" value="Genomic_DNA"/>
</dbReference>
<proteinExistence type="predicted"/>
<name>A0ABT5L7K9_9ALTE</name>
<evidence type="ECO:0000313" key="3">
    <source>
        <dbReference type="Proteomes" id="UP001218788"/>
    </source>
</evidence>
<organism evidence="2 3">
    <name type="scientific">Alteromonas gilva</name>
    <dbReference type="NCBI Taxonomy" id="2987522"/>
    <lineage>
        <taxon>Bacteria</taxon>
        <taxon>Pseudomonadati</taxon>
        <taxon>Pseudomonadota</taxon>
        <taxon>Gammaproteobacteria</taxon>
        <taxon>Alteromonadales</taxon>
        <taxon>Alteromonadaceae</taxon>
        <taxon>Alteromonas/Salinimonas group</taxon>
        <taxon>Alteromonas</taxon>
    </lineage>
</organism>
<reference evidence="2 3" key="1">
    <citation type="submission" date="2022-10" db="EMBL/GenBank/DDBJ databases">
        <title>Alteromonas sp. chi3 Genome sequencing.</title>
        <authorList>
            <person name="Park S."/>
        </authorList>
    </citation>
    <scope>NUCLEOTIDE SEQUENCE [LARGE SCALE GENOMIC DNA]</scope>
    <source>
        <strain evidence="3">chi3</strain>
    </source>
</reference>
<sequence length="300" mass="33697">MKYLLLFLFIASSAVAASTQVTVEVAVNGQPDDLVRQFARVKAQREGIVRLPVLITGVERLVNGQFSEEVKAASVAHVIVNPVNEQWDRANNKYTLTAEVELDSEKTLAVMALVKGSANAKDNLKKAYAVIDRLSQLDGTTASDYLKAKEAINSITSHTVVRSTIESSLKARQKYVEEAFELYEAMYVLPVLRNNTVLNITEVDESKVYYTYTITQNFNKEGLNTYWSKNDVLKRAWKKQRIGLCLTGKAGTTYVTSELANTWNRDIVNKGYLYHNGNDDTVANFQDYVKWVVCDKIMKG</sequence>
<evidence type="ECO:0000256" key="1">
    <source>
        <dbReference type="SAM" id="SignalP"/>
    </source>
</evidence>
<keyword evidence="3" id="KW-1185">Reference proteome</keyword>
<feature type="signal peptide" evidence="1">
    <location>
        <begin position="1"/>
        <end position="16"/>
    </location>
</feature>
<evidence type="ECO:0000313" key="2">
    <source>
        <dbReference type="EMBL" id="MDC8832862.1"/>
    </source>
</evidence>